<dbReference type="InterPro" id="IPR010843">
    <property type="entry name" value="Uncharacterised_AroM"/>
</dbReference>
<reference evidence="1 2" key="1">
    <citation type="submission" date="2017-08" db="EMBL/GenBank/DDBJ databases">
        <title>Infants hospitalized years apart are colonized by the same room-sourced microbial strains.</title>
        <authorList>
            <person name="Brooks B."/>
            <person name="Olm M.R."/>
            <person name="Firek B.A."/>
            <person name="Baker R."/>
            <person name="Thomas B.C."/>
            <person name="Morowitz M.J."/>
            <person name="Banfield J.F."/>
        </authorList>
    </citation>
    <scope>NUCLEOTIDE SEQUENCE [LARGE SCALE GENOMIC DNA]</scope>
    <source>
        <strain evidence="1">S2_005_002_R2_34</strain>
    </source>
</reference>
<evidence type="ECO:0000313" key="2">
    <source>
        <dbReference type="Proteomes" id="UP000249185"/>
    </source>
</evidence>
<gene>
    <name evidence="1" type="ORF">DI556_17360</name>
</gene>
<dbReference type="EMBL" id="QFPW01000016">
    <property type="protein sequence ID" value="PZQ47609.1"/>
    <property type="molecule type" value="Genomic_DNA"/>
</dbReference>
<dbReference type="Proteomes" id="UP000249185">
    <property type="component" value="Unassembled WGS sequence"/>
</dbReference>
<dbReference type="Pfam" id="PF07302">
    <property type="entry name" value="AroM"/>
    <property type="match status" value="1"/>
</dbReference>
<evidence type="ECO:0000313" key="1">
    <source>
        <dbReference type="EMBL" id="PZQ47609.1"/>
    </source>
</evidence>
<accession>A0A2W5N5J7</accession>
<sequence>MRRTIGLIGIGEAPRAEQVAEIVRALPPDVAVVEMGALQDLTRAEIAQARPEGAEDTLFTRLRDDTPIEVSHRAVTAGVNRRLAELEAMGIGAALLLCTGTFRGIAFRGLVLYPSAILDAMVRAVFTGGRLGVLVPLPEQVGALTRKWEAEGVEVIATALRPGAPGEDVDAAVASLAARSPDLLVMDCMGYTAADRARARLGYDGPIALGISSAARVVAELIG</sequence>
<proteinExistence type="predicted"/>
<comment type="caution">
    <text evidence="1">The sequence shown here is derived from an EMBL/GenBank/DDBJ whole genome shotgun (WGS) entry which is preliminary data.</text>
</comment>
<dbReference type="AlphaFoldDB" id="A0A2W5N5J7"/>
<organism evidence="1 2">
    <name type="scientific">Rhodovulum sulfidophilum</name>
    <name type="common">Rhodobacter sulfidophilus</name>
    <dbReference type="NCBI Taxonomy" id="35806"/>
    <lineage>
        <taxon>Bacteria</taxon>
        <taxon>Pseudomonadati</taxon>
        <taxon>Pseudomonadota</taxon>
        <taxon>Alphaproteobacteria</taxon>
        <taxon>Rhodobacterales</taxon>
        <taxon>Paracoccaceae</taxon>
        <taxon>Rhodovulum</taxon>
    </lineage>
</organism>
<protein>
    <submittedName>
        <fullName evidence="1">AroM protein</fullName>
    </submittedName>
</protein>
<name>A0A2W5N5J7_RHOSU</name>